<dbReference type="AlphaFoldDB" id="A0A059D9X0"/>
<gene>
    <name evidence="1" type="ORF">EUGRSUZ_B03791</name>
</gene>
<evidence type="ECO:0000313" key="1">
    <source>
        <dbReference type="EMBL" id="KCW87299.1"/>
    </source>
</evidence>
<sequence>MNRRIIFQRGKPLRMHIATGNAGQKKIHSRGNIAPLRFKCFHFSLVKRLALLTRLCSMNWENMLEVQKLKSEFERSF</sequence>
<name>A0A059D9X0_EUCGR</name>
<protein>
    <submittedName>
        <fullName evidence="1">Uncharacterized protein</fullName>
    </submittedName>
</protein>
<proteinExistence type="predicted"/>
<dbReference type="Gramene" id="KCW87299">
    <property type="protein sequence ID" value="KCW87299"/>
    <property type="gene ID" value="EUGRSUZ_B03791"/>
</dbReference>
<dbReference type="InParanoid" id="A0A059D9X0"/>
<reference evidence="1" key="1">
    <citation type="submission" date="2013-07" db="EMBL/GenBank/DDBJ databases">
        <title>The genome of Eucalyptus grandis.</title>
        <authorList>
            <person name="Schmutz J."/>
            <person name="Hayes R."/>
            <person name="Myburg A."/>
            <person name="Tuskan G."/>
            <person name="Grattapaglia D."/>
            <person name="Rokhsar D.S."/>
        </authorList>
    </citation>
    <scope>NUCLEOTIDE SEQUENCE</scope>
    <source>
        <tissue evidence="1">Leaf extractions</tissue>
    </source>
</reference>
<accession>A0A059D9X0</accession>
<dbReference type="EMBL" id="KK198754">
    <property type="protein sequence ID" value="KCW87299.1"/>
    <property type="molecule type" value="Genomic_DNA"/>
</dbReference>
<organism evidence="1">
    <name type="scientific">Eucalyptus grandis</name>
    <name type="common">Flooded gum</name>
    <dbReference type="NCBI Taxonomy" id="71139"/>
    <lineage>
        <taxon>Eukaryota</taxon>
        <taxon>Viridiplantae</taxon>
        <taxon>Streptophyta</taxon>
        <taxon>Embryophyta</taxon>
        <taxon>Tracheophyta</taxon>
        <taxon>Spermatophyta</taxon>
        <taxon>Magnoliopsida</taxon>
        <taxon>eudicotyledons</taxon>
        <taxon>Gunneridae</taxon>
        <taxon>Pentapetalae</taxon>
        <taxon>rosids</taxon>
        <taxon>malvids</taxon>
        <taxon>Myrtales</taxon>
        <taxon>Myrtaceae</taxon>
        <taxon>Myrtoideae</taxon>
        <taxon>Eucalypteae</taxon>
        <taxon>Eucalyptus</taxon>
    </lineage>
</organism>